<feature type="region of interest" description="Disordered" evidence="4">
    <location>
        <begin position="1504"/>
        <end position="1523"/>
    </location>
</feature>
<accession>A0A6P4Y9A6</accession>
<dbReference type="InterPro" id="IPR036084">
    <property type="entry name" value="Ser_inhib-like_sf"/>
</dbReference>
<dbReference type="PROSITE" id="PS50184">
    <property type="entry name" value="VWFC_2"/>
    <property type="match status" value="1"/>
</dbReference>
<evidence type="ECO:0000313" key="8">
    <source>
        <dbReference type="RefSeq" id="XP_019618909.1"/>
    </source>
</evidence>
<dbReference type="Gene3D" id="2.10.25.10">
    <property type="entry name" value="Laminin"/>
    <property type="match status" value="4"/>
</dbReference>
<feature type="compositionally biased region" description="Polar residues" evidence="4">
    <location>
        <begin position="1244"/>
        <end position="1256"/>
    </location>
</feature>
<dbReference type="GeneID" id="109465860"/>
<dbReference type="InterPro" id="IPR001007">
    <property type="entry name" value="VWF_dom"/>
</dbReference>
<dbReference type="PROSITE" id="PS51233">
    <property type="entry name" value="VWFD"/>
    <property type="match status" value="2"/>
</dbReference>
<dbReference type="CDD" id="cd19941">
    <property type="entry name" value="TIL"/>
    <property type="match status" value="4"/>
</dbReference>
<keyword evidence="2" id="KW-1015">Disulfide bond</keyword>
<dbReference type="PANTHER" id="PTHR11339">
    <property type="entry name" value="EXTRACELLULAR MATRIX GLYCOPROTEIN RELATED"/>
    <property type="match status" value="1"/>
</dbReference>
<name>A0A6P4Y9A6_BRABE</name>
<dbReference type="Pfam" id="PF00094">
    <property type="entry name" value="VWD"/>
    <property type="match status" value="2"/>
</dbReference>
<evidence type="ECO:0000256" key="4">
    <source>
        <dbReference type="SAM" id="MobiDB-lite"/>
    </source>
</evidence>
<dbReference type="SUPFAM" id="SSF57603">
    <property type="entry name" value="FnI-like domain"/>
    <property type="match status" value="1"/>
</dbReference>
<dbReference type="InterPro" id="IPR050780">
    <property type="entry name" value="Mucin_vWF_Thrombospondin_sf"/>
</dbReference>
<feature type="compositionally biased region" description="Low complexity" evidence="4">
    <location>
        <begin position="1363"/>
        <end position="1395"/>
    </location>
</feature>
<feature type="compositionally biased region" description="Basic and acidic residues" evidence="4">
    <location>
        <begin position="1351"/>
        <end position="1362"/>
    </location>
</feature>
<dbReference type="Proteomes" id="UP000515135">
    <property type="component" value="Unplaced"/>
</dbReference>
<sequence length="1974" mass="220324">MSCSNGMVYDSCGSSCPATCSNTDYNCVDDHCVDGCHCPRGTFLQDGSCVTRDQCPCTYQGKDYGAGDRITRDCNECVCFMGKWTCTEHQCESTCSVTGENHFQSFDGVRFDLLGTYQASFILATNIRRDDDPFRITYNIHDCHKEHCKRSLTVELGGKTMKMLPDHELMIDGEEIITLPYRSHEFFIDTVSTIYQRVTTSNGLNIFWDGKHRLYVLASPELMGRTYGMCGNYNNKQKDDFLTRDGDVEITATNFAAKWIVSGSGPKSDEGTHHPCEIYSQRRSTALKSCQVIREDPFTLCHDLVNFKAYYDNCLYDCCASDATDGLNNLCDAIADYAFACAKAGVNVDWRNSVPGCEMTCNGDKVYSHEAPSCQVSCGSLNSACTQQTVEGCVCPAGMVLDYDGHCVIPEQCSCIHEGKDYEAGETIRQDCNICECHKGSWVCTENECPQEEECPTNMEWSHCKTECPRTCENMHLRQTCITRKCVAGCQCNNETVWNGKSCVAPESCPCQHGGRSYQEGQTMKIDCNTCRCQGRKWTCETNECPGVCSSYGDPHYKTFDGKEYDYQGECEYVLVRSKDSNAHQFSITTENIPCGTSGVTCTKSVTVSVGVGKKIRRITLVRGKPIVADRGSGFYVRTAGMFLFLATEFGLSVQWDKGTRVYVKLDPMHKNLVEGLCGNYNEDQNDDFTMPNGIATQDDNDFGDSWRRHDYCPKAKEIKDTCSLHPHRKAWAQRQCAIIKSDLFKACHALVPYQGYLDRCVFDACGCDSGGDCECLCTAVAAYAQACNFHGAYVSWRTQELCPLQCEGCMRYAPCVSACPKTCTNYKHWDMVDEKCEETCVEGCDCPEGEILSEDGRQCVHPKDCVCMHVEGKAYYEGDKIESMSDDCRSCYCVNREIQCIGLPCTESTTTPWMPTMAETTTTTTTPTPEPTTLATTSCPEDKLYPCSFTCEQTCQCFRSVVTECEYGWDKTCVATCGVYKGCPTGQLLRDIDTCVKIEECPCRLENGTVVPPGTSWKEDKCTSCVCWNNQMKCVSTCQTTTPEQRMSTTTVTTTTAPEVTTVPVTTECPPGQVLQPCSFTCKETCNSYRKKITECKFGYDETCCPRCGAPPKCPPDYVLLDANTCCKVEECPCMLDDGTIKPAGSVWWKDKCNVCRCEDNQEKCDNVCGTTTPETETTTQPETTTTGTYTTGTTTRTYTTTSETYTTTGPGETTTYKTPRKVTTPSSTTTSETYTTRPEQTYPETTRPEQTYPETTRPEKTYPETTRPEKTYPETTMPEKTYPETTRPEVTEPEKTYPETTKPEVTEPEKTYPETTRPEVTEPEKTYPETTKPTRKVTTPGTTTSSETTKPEVTEPEKTYPETTTKVTTPETAYTTKPETYTTKPETYTTKPETYTTKPETYTTVVTTTYKTPRKVTTPAECKKKVYGCSFRCEETCHCYRYKITQCVYGDRSSCVPTCGPCPACPKGYIRKDRDHCVKPTQCDCITADGVIVPKPTPPSLRYTPPSLRYTPPSQRAGPPSQRCIPLGLKSSQQRGLPPVTFTTEVTTECDKKVYGCSFKCEETCHCYRLKITQCVFGDASSCVPTCGECPPCPKGYIRVDRNRCVKPTECPCVTADGTIIPPGTTKKVDECTSCECYNNKMTCKNICTTTTSTVTTPTVYTTKPEAYTTKPETYTTKPETYTTKPESYTTGPESYTTRPGETTTGYRTGRKVTTPGPEETTRPETYTTRPESYTTRPESYTTKPTVPTTAPEYPTTKPMRTTQCQKRVYGCAFKCDETCHCYRYKITQCQYGDRSTCVPTCGECPQCPPGYLRKDQYHCIKPTECDCITDGGVVVKAGETKEIDDCTVCRCYNNKLVCSNFCSTSSVTTTTMIETTGYQPTKELTTVTTTSETYTTKPETYTTKPETYTTTVPETYTTRPETDTTTYKTPRKITTPSTTTTTTRHGPPSLRHTLPSRDVHYQARDLHHHQA</sequence>
<feature type="region of interest" description="Disordered" evidence="4">
    <location>
        <begin position="1892"/>
        <end position="1957"/>
    </location>
</feature>
<dbReference type="InterPro" id="IPR002919">
    <property type="entry name" value="TIL_dom"/>
</dbReference>
<dbReference type="Pfam" id="PF01826">
    <property type="entry name" value="TIL"/>
    <property type="match status" value="4"/>
</dbReference>
<feature type="compositionally biased region" description="Basic and acidic residues" evidence="4">
    <location>
        <begin position="1258"/>
        <end position="1274"/>
    </location>
</feature>
<keyword evidence="1" id="KW-0677">Repeat</keyword>
<organism evidence="7 8">
    <name type="scientific">Branchiostoma belcheri</name>
    <name type="common">Amphioxus</name>
    <dbReference type="NCBI Taxonomy" id="7741"/>
    <lineage>
        <taxon>Eukaryota</taxon>
        <taxon>Metazoa</taxon>
        <taxon>Chordata</taxon>
        <taxon>Cephalochordata</taxon>
        <taxon>Leptocardii</taxon>
        <taxon>Amphioxiformes</taxon>
        <taxon>Branchiostomatidae</taxon>
        <taxon>Branchiostoma</taxon>
    </lineage>
</organism>
<dbReference type="SUPFAM" id="SSF57567">
    <property type="entry name" value="Serine protease inhibitors"/>
    <property type="match status" value="4"/>
</dbReference>
<dbReference type="GO" id="GO:0005615">
    <property type="term" value="C:extracellular space"/>
    <property type="evidence" value="ECO:0007669"/>
    <property type="project" value="TreeGrafter"/>
</dbReference>
<proteinExistence type="predicted"/>
<feature type="domain" description="VWFC" evidence="5">
    <location>
        <begin position="413"/>
        <end position="473"/>
    </location>
</feature>
<dbReference type="SMART" id="SM00832">
    <property type="entry name" value="C8"/>
    <property type="match status" value="2"/>
</dbReference>
<dbReference type="Pfam" id="PF08742">
    <property type="entry name" value="C8"/>
    <property type="match status" value="2"/>
</dbReference>
<feature type="compositionally biased region" description="Low complexity" evidence="4">
    <location>
        <begin position="1174"/>
        <end position="1243"/>
    </location>
</feature>
<feature type="domain" description="VWFD" evidence="6">
    <location>
        <begin position="547"/>
        <end position="714"/>
    </location>
</feature>
<feature type="compositionally biased region" description="Basic and acidic residues" evidence="4">
    <location>
        <begin position="1288"/>
        <end position="1329"/>
    </location>
</feature>
<gene>
    <name evidence="8" type="primary">LOC109465860</name>
</gene>
<reference evidence="8" key="1">
    <citation type="submission" date="2025-08" db="UniProtKB">
        <authorList>
            <consortium name="RefSeq"/>
        </authorList>
    </citation>
    <scope>IDENTIFICATION</scope>
    <source>
        <tissue evidence="8">Gonad</tissue>
    </source>
</reference>
<dbReference type="SMART" id="SM00216">
    <property type="entry name" value="VWD"/>
    <property type="match status" value="2"/>
</dbReference>
<evidence type="ECO:0000256" key="3">
    <source>
        <dbReference type="ARBA" id="ARBA00023180"/>
    </source>
</evidence>
<evidence type="ECO:0000256" key="1">
    <source>
        <dbReference type="ARBA" id="ARBA00022737"/>
    </source>
</evidence>
<feature type="compositionally biased region" description="Low complexity" evidence="4">
    <location>
        <begin position="1678"/>
        <end position="1689"/>
    </location>
</feature>
<dbReference type="InterPro" id="IPR001846">
    <property type="entry name" value="VWF_type-D"/>
</dbReference>
<feature type="domain" description="VWFD" evidence="6">
    <location>
        <begin position="93"/>
        <end position="269"/>
    </location>
</feature>
<keyword evidence="3" id="KW-0325">Glycoprotein</keyword>
<feature type="compositionally biased region" description="Low complexity" evidence="4">
    <location>
        <begin position="1892"/>
        <end position="1947"/>
    </location>
</feature>
<feature type="region of interest" description="Disordered" evidence="4">
    <location>
        <begin position="1678"/>
        <end position="1757"/>
    </location>
</feature>
<evidence type="ECO:0000313" key="7">
    <source>
        <dbReference type="Proteomes" id="UP000515135"/>
    </source>
</evidence>
<dbReference type="PANTHER" id="PTHR11339:SF393">
    <property type="entry name" value="VWFD DOMAIN-CONTAINING PROTEIN"/>
    <property type="match status" value="1"/>
</dbReference>
<dbReference type="KEGG" id="bbel:109465860"/>
<feature type="region of interest" description="Disordered" evidence="4">
    <location>
        <begin position="1174"/>
        <end position="1395"/>
    </location>
</feature>
<dbReference type="OrthoDB" id="6262482at2759"/>
<dbReference type="Pfam" id="PF23244">
    <property type="entry name" value="VWF"/>
    <property type="match status" value="2"/>
</dbReference>
<protein>
    <submittedName>
        <fullName evidence="8">SCO-spondin-like</fullName>
    </submittedName>
</protein>
<dbReference type="GO" id="GO:0031012">
    <property type="term" value="C:extracellular matrix"/>
    <property type="evidence" value="ECO:0007669"/>
    <property type="project" value="TreeGrafter"/>
</dbReference>
<feature type="compositionally biased region" description="Polar residues" evidence="4">
    <location>
        <begin position="1690"/>
        <end position="1709"/>
    </location>
</feature>
<dbReference type="InterPro" id="IPR014853">
    <property type="entry name" value="VWF/SSPO/ZAN-like_Cys-rich_dom"/>
</dbReference>
<feature type="compositionally biased region" description="Polar residues" evidence="4">
    <location>
        <begin position="1735"/>
        <end position="1751"/>
    </location>
</feature>
<feature type="compositionally biased region" description="Low complexity" evidence="4">
    <location>
        <begin position="1330"/>
        <end position="1350"/>
    </location>
</feature>
<evidence type="ECO:0000256" key="2">
    <source>
        <dbReference type="ARBA" id="ARBA00023157"/>
    </source>
</evidence>
<keyword evidence="7" id="KW-1185">Reference proteome</keyword>
<dbReference type="RefSeq" id="XP_019618909.1">
    <property type="nucleotide sequence ID" value="XM_019763350.1"/>
</dbReference>
<feature type="compositionally biased region" description="Low complexity" evidence="4">
    <location>
        <begin position="1716"/>
        <end position="1734"/>
    </location>
</feature>
<evidence type="ECO:0000259" key="5">
    <source>
        <dbReference type="PROSITE" id="PS50184"/>
    </source>
</evidence>
<evidence type="ECO:0000259" key="6">
    <source>
        <dbReference type="PROSITE" id="PS51233"/>
    </source>
</evidence>
<dbReference type="SMART" id="SM00215">
    <property type="entry name" value="VWC_out"/>
    <property type="match status" value="3"/>
</dbReference>